<dbReference type="Proteomes" id="UP000268233">
    <property type="component" value="Unassembled WGS sequence"/>
</dbReference>
<dbReference type="SUPFAM" id="SSF55785">
    <property type="entry name" value="PYP-like sensor domain (PAS domain)"/>
    <property type="match status" value="2"/>
</dbReference>
<dbReference type="Pfam" id="PF00072">
    <property type="entry name" value="Response_reg"/>
    <property type="match status" value="1"/>
</dbReference>
<keyword evidence="1" id="KW-0808">Transferase</keyword>
<proteinExistence type="predicted"/>
<dbReference type="PANTHER" id="PTHR44757:SF2">
    <property type="entry name" value="BIOFILM ARCHITECTURE MAINTENANCE PROTEIN MBAA"/>
    <property type="match status" value="1"/>
</dbReference>
<dbReference type="InterPro" id="IPR000014">
    <property type="entry name" value="PAS"/>
</dbReference>
<feature type="domain" description="Response regulatory" evidence="4">
    <location>
        <begin position="10"/>
        <end position="126"/>
    </location>
</feature>
<dbReference type="InterPro" id="IPR029016">
    <property type="entry name" value="GAF-like_dom_sf"/>
</dbReference>
<sequence>MFKQMAGSVRVLHVDDEPDFADLTAAYLERTMDSLTVDTAMRADEVIADRPQDTYDCIISDYDMPGMNGLAFLERIREDAPKLPFILYTGKGSEEIAAEAISAGVTDYIQKEPGTSQYTVLANRVQNAVEARRDELQVTRGHRAMNAAWDGISTLDHEGRFTYLNDAYAATFGYEREELLGDHWQKIHSAEGLETVNGEILPAVDETGTWTGETLLERADGTQFIGEHTVASIEDDGAVCVVRDRTDREELDKQLRHERERFRLLVDAVENYAIFLLDPDGLIQSWNVGAKQLTQYEESDILGEHVSTFHTEKQVADGIPEQLLQEAEECGKAIDRGLRVRKDGSTFWADVTVTALQENSDARGFAKVIKDITGQIERERQQAMAERYREKLYEITNDSDRRFEQRLVDVLELGVEYLDVDQAHLVAIDPEAGTHEIIAISGDPSLTTPGDITSLSETYCRRTVDSDGLLSIYSAEQQGLDDDPAYQRYGIGCYLGAKIEVDGELFGTVCFVARDPRSGQFRQDEQAFVELLTRWFKYELSRRDGQIQWPLKM</sequence>
<feature type="domain" description="PAS" evidence="5">
    <location>
        <begin position="258"/>
        <end position="312"/>
    </location>
</feature>
<evidence type="ECO:0000313" key="7">
    <source>
        <dbReference type="Proteomes" id="UP000268233"/>
    </source>
</evidence>
<dbReference type="InterPro" id="IPR011006">
    <property type="entry name" value="CheY-like_superfamily"/>
</dbReference>
<keyword evidence="2" id="KW-0418">Kinase</keyword>
<dbReference type="SMART" id="SM00086">
    <property type="entry name" value="PAC"/>
    <property type="match status" value="2"/>
</dbReference>
<keyword evidence="7" id="KW-1185">Reference proteome</keyword>
<dbReference type="NCBIfam" id="TIGR00229">
    <property type="entry name" value="sensory_box"/>
    <property type="match status" value="2"/>
</dbReference>
<evidence type="ECO:0000256" key="2">
    <source>
        <dbReference type="ARBA" id="ARBA00022777"/>
    </source>
</evidence>
<evidence type="ECO:0000256" key="3">
    <source>
        <dbReference type="PROSITE-ProRule" id="PRU00169"/>
    </source>
</evidence>
<protein>
    <submittedName>
        <fullName evidence="6">PAS domain S-box-containing protein</fullName>
    </submittedName>
</protein>
<dbReference type="PROSITE" id="PS50110">
    <property type="entry name" value="RESPONSE_REGULATORY"/>
    <property type="match status" value="1"/>
</dbReference>
<dbReference type="SUPFAM" id="SSF52172">
    <property type="entry name" value="CheY-like"/>
    <property type="match status" value="1"/>
</dbReference>
<dbReference type="CDD" id="cd00156">
    <property type="entry name" value="REC"/>
    <property type="match status" value="1"/>
</dbReference>
<dbReference type="InterPro" id="IPR035965">
    <property type="entry name" value="PAS-like_dom_sf"/>
</dbReference>
<feature type="domain" description="PAS" evidence="5">
    <location>
        <begin position="143"/>
        <end position="181"/>
    </location>
</feature>
<comment type="caution">
    <text evidence="6">The sequence shown here is derived from an EMBL/GenBank/DDBJ whole genome shotgun (WGS) entry which is preliminary data.</text>
</comment>
<dbReference type="InterPro" id="IPR003018">
    <property type="entry name" value="GAF"/>
</dbReference>
<dbReference type="CDD" id="cd00130">
    <property type="entry name" value="PAS"/>
    <property type="match status" value="2"/>
</dbReference>
<dbReference type="Gene3D" id="3.30.450.40">
    <property type="match status" value="1"/>
</dbReference>
<reference evidence="6 7" key="1">
    <citation type="submission" date="2018-10" db="EMBL/GenBank/DDBJ databases">
        <title>Genomic Encyclopedia of Archaeal and Bacterial Type Strains, Phase II (KMG-II): from individual species to whole genera.</title>
        <authorList>
            <person name="Goeker M."/>
        </authorList>
    </citation>
    <scope>NUCLEOTIDE SEQUENCE [LARGE SCALE GENOMIC DNA]</scope>
    <source>
        <strain evidence="6 7">DSM 11927</strain>
    </source>
</reference>
<dbReference type="GO" id="GO:0016301">
    <property type="term" value="F:kinase activity"/>
    <property type="evidence" value="ECO:0007669"/>
    <property type="project" value="UniProtKB-KW"/>
</dbReference>
<dbReference type="InterPro" id="IPR052155">
    <property type="entry name" value="Biofilm_reg_signaling"/>
</dbReference>
<evidence type="ECO:0000256" key="1">
    <source>
        <dbReference type="ARBA" id="ARBA00022679"/>
    </source>
</evidence>
<evidence type="ECO:0000259" key="4">
    <source>
        <dbReference type="PROSITE" id="PS50110"/>
    </source>
</evidence>
<dbReference type="PANTHER" id="PTHR44757">
    <property type="entry name" value="DIGUANYLATE CYCLASE DGCP"/>
    <property type="match status" value="1"/>
</dbReference>
<dbReference type="EMBL" id="RBWW01000001">
    <property type="protein sequence ID" value="RKS82108.1"/>
    <property type="molecule type" value="Genomic_DNA"/>
</dbReference>
<dbReference type="Pfam" id="PF13426">
    <property type="entry name" value="PAS_9"/>
    <property type="match status" value="2"/>
</dbReference>
<dbReference type="InterPro" id="IPR001610">
    <property type="entry name" value="PAC"/>
</dbReference>
<dbReference type="Gene3D" id="3.40.50.2300">
    <property type="match status" value="1"/>
</dbReference>
<accession>A0A495R5F9</accession>
<dbReference type="GO" id="GO:0000160">
    <property type="term" value="P:phosphorelay signal transduction system"/>
    <property type="evidence" value="ECO:0007669"/>
    <property type="project" value="InterPro"/>
</dbReference>
<dbReference type="InterPro" id="IPR001789">
    <property type="entry name" value="Sig_transdc_resp-reg_receiver"/>
</dbReference>
<feature type="modified residue" description="4-aspartylphosphate" evidence="3">
    <location>
        <position position="61"/>
    </location>
</feature>
<gene>
    <name evidence="6" type="ORF">BDK61_1405</name>
</gene>
<evidence type="ECO:0000313" key="6">
    <source>
        <dbReference type="EMBL" id="RKS82108.1"/>
    </source>
</evidence>
<dbReference type="AlphaFoldDB" id="A0A495R5F9"/>
<dbReference type="PROSITE" id="PS50112">
    <property type="entry name" value="PAS"/>
    <property type="match status" value="2"/>
</dbReference>
<dbReference type="Pfam" id="PF01590">
    <property type="entry name" value="GAF"/>
    <property type="match status" value="1"/>
</dbReference>
<evidence type="ECO:0000259" key="5">
    <source>
        <dbReference type="PROSITE" id="PS50112"/>
    </source>
</evidence>
<dbReference type="Gene3D" id="3.30.450.20">
    <property type="entry name" value="PAS domain"/>
    <property type="match status" value="2"/>
</dbReference>
<dbReference type="SMART" id="SM00091">
    <property type="entry name" value="PAS"/>
    <property type="match status" value="2"/>
</dbReference>
<keyword evidence="3" id="KW-0597">Phosphoprotein</keyword>
<name>A0A495R5F9_9EURY</name>
<dbReference type="SMART" id="SM00448">
    <property type="entry name" value="REC"/>
    <property type="match status" value="1"/>
</dbReference>
<organism evidence="6 7">
    <name type="scientific">Haloarcula quadrata</name>
    <dbReference type="NCBI Taxonomy" id="182779"/>
    <lineage>
        <taxon>Archaea</taxon>
        <taxon>Methanobacteriati</taxon>
        <taxon>Methanobacteriota</taxon>
        <taxon>Stenosarchaea group</taxon>
        <taxon>Halobacteria</taxon>
        <taxon>Halobacteriales</taxon>
        <taxon>Haloarculaceae</taxon>
        <taxon>Haloarcula</taxon>
    </lineage>
</organism>
<dbReference type="SUPFAM" id="SSF55781">
    <property type="entry name" value="GAF domain-like"/>
    <property type="match status" value="1"/>
</dbReference>